<reference evidence="2" key="1">
    <citation type="journal article" date="2013" name="Mol. Plant Microbe Interact.">
        <title>Global aspects of pacC regulation of pathogenicity genes in Colletotrichum gloeosporioides as revealed by transcriptome analysis.</title>
        <authorList>
            <person name="Alkan N."/>
            <person name="Meng X."/>
            <person name="Friedlander G."/>
            <person name="Reuveni E."/>
            <person name="Sukno S."/>
            <person name="Sherman A."/>
            <person name="Thon M."/>
            <person name="Fluhr R."/>
            <person name="Prusky D."/>
        </authorList>
    </citation>
    <scope>NUCLEOTIDE SEQUENCE [LARGE SCALE GENOMIC DNA]</scope>
    <source>
        <strain evidence="2">Cg-14</strain>
    </source>
</reference>
<evidence type="ECO:0000313" key="2">
    <source>
        <dbReference type="Proteomes" id="UP000015530"/>
    </source>
</evidence>
<evidence type="ECO:0000313" key="1">
    <source>
        <dbReference type="EMBL" id="EQB46843.1"/>
    </source>
</evidence>
<comment type="caution">
    <text evidence="1">The sequence shown here is derived from an EMBL/GenBank/DDBJ whole genome shotgun (WGS) entry which is preliminary data.</text>
</comment>
<dbReference type="HOGENOM" id="CLU_3438359_0_0_1"/>
<name>T0K280_COLGC</name>
<dbReference type="Proteomes" id="UP000015530">
    <property type="component" value="Unassembled WGS sequence"/>
</dbReference>
<sequence length="10" mass="1139">MNNSLFTISL</sequence>
<protein>
    <submittedName>
        <fullName evidence="1">Uncharacterized protein</fullName>
    </submittedName>
</protein>
<dbReference type="EMBL" id="AMYD01003235">
    <property type="protein sequence ID" value="EQB46843.1"/>
    <property type="molecule type" value="Genomic_DNA"/>
</dbReference>
<gene>
    <name evidence="1" type="ORF">CGLO_14083</name>
</gene>
<organism evidence="1 2">
    <name type="scientific">Colletotrichum gloeosporioides (strain Cg-14)</name>
    <name type="common">Anthracnose fungus</name>
    <name type="synonym">Glomerella cingulata</name>
    <dbReference type="NCBI Taxonomy" id="1237896"/>
    <lineage>
        <taxon>Eukaryota</taxon>
        <taxon>Fungi</taxon>
        <taxon>Dikarya</taxon>
        <taxon>Ascomycota</taxon>
        <taxon>Pezizomycotina</taxon>
        <taxon>Sordariomycetes</taxon>
        <taxon>Hypocreomycetidae</taxon>
        <taxon>Glomerellales</taxon>
        <taxon>Glomerellaceae</taxon>
        <taxon>Colletotrichum</taxon>
        <taxon>Colletotrichum gloeosporioides species complex</taxon>
    </lineage>
</organism>
<proteinExistence type="predicted"/>
<accession>T0K280</accession>